<keyword evidence="2" id="KW-0812">Transmembrane</keyword>
<keyword evidence="4" id="KW-1185">Reference proteome</keyword>
<evidence type="ECO:0000256" key="1">
    <source>
        <dbReference type="SAM" id="MobiDB-lite"/>
    </source>
</evidence>
<protein>
    <submittedName>
        <fullName evidence="3">Uncharacterized protein</fullName>
    </submittedName>
</protein>
<evidence type="ECO:0000256" key="2">
    <source>
        <dbReference type="SAM" id="Phobius"/>
    </source>
</evidence>
<accession>A0AAN8J2E3</accession>
<name>A0AAN8J2E3_TRICO</name>
<reference evidence="3 4" key="1">
    <citation type="submission" date="2019-10" db="EMBL/GenBank/DDBJ databases">
        <title>Assembly and Annotation for the nematode Trichostrongylus colubriformis.</title>
        <authorList>
            <person name="Martin J."/>
        </authorList>
    </citation>
    <scope>NUCLEOTIDE SEQUENCE [LARGE SCALE GENOMIC DNA]</scope>
    <source>
        <strain evidence="3">G859</strain>
        <tissue evidence="3">Whole worm</tissue>
    </source>
</reference>
<keyword evidence="2" id="KW-0472">Membrane</keyword>
<evidence type="ECO:0000313" key="4">
    <source>
        <dbReference type="Proteomes" id="UP001331761"/>
    </source>
</evidence>
<proteinExistence type="predicted"/>
<feature type="transmembrane region" description="Helical" evidence="2">
    <location>
        <begin position="150"/>
        <end position="176"/>
    </location>
</feature>
<keyword evidence="2" id="KW-1133">Transmembrane helix</keyword>
<comment type="caution">
    <text evidence="3">The sequence shown here is derived from an EMBL/GenBank/DDBJ whole genome shotgun (WGS) entry which is preliminary data.</text>
</comment>
<organism evidence="3 4">
    <name type="scientific">Trichostrongylus colubriformis</name>
    <name type="common">Black scour worm</name>
    <dbReference type="NCBI Taxonomy" id="6319"/>
    <lineage>
        <taxon>Eukaryota</taxon>
        <taxon>Metazoa</taxon>
        <taxon>Ecdysozoa</taxon>
        <taxon>Nematoda</taxon>
        <taxon>Chromadorea</taxon>
        <taxon>Rhabditida</taxon>
        <taxon>Rhabditina</taxon>
        <taxon>Rhabditomorpha</taxon>
        <taxon>Strongyloidea</taxon>
        <taxon>Trichostrongylidae</taxon>
        <taxon>Trichostrongylus</taxon>
    </lineage>
</organism>
<dbReference type="Proteomes" id="UP001331761">
    <property type="component" value="Unassembled WGS sequence"/>
</dbReference>
<gene>
    <name evidence="3" type="ORF">GCK32_007059</name>
</gene>
<evidence type="ECO:0000313" key="3">
    <source>
        <dbReference type="EMBL" id="KAK5979744.1"/>
    </source>
</evidence>
<sequence length="195" mass="20927">MNNTDNIGVSAAHSSRLSFTSVSTGSTLVTTRPTTKPTTKPAEETIFATTRPDLTTGATEPPHTNAAGIRTSEIVSSPITSKIIPPAPTTFAVPVVTTRKTKPPRVSRPTPVTEGIHMKSSTESNNSNVVPEDYYDGLYPFYQKTYSPAVIASIIGSALCTILSAIAITIIVLELYRLHDQAKNSLETCKSYTRV</sequence>
<feature type="region of interest" description="Disordered" evidence="1">
    <location>
        <begin position="98"/>
        <end position="125"/>
    </location>
</feature>
<dbReference type="AlphaFoldDB" id="A0AAN8J2E3"/>
<dbReference type="EMBL" id="WIXE01008030">
    <property type="protein sequence ID" value="KAK5979744.1"/>
    <property type="molecule type" value="Genomic_DNA"/>
</dbReference>